<reference evidence="1" key="1">
    <citation type="journal article" date="2020" name="mSystems">
        <title>Genome- and Community-Level Interaction Insights into Carbon Utilization and Element Cycling Functions of Hydrothermarchaeota in Hydrothermal Sediment.</title>
        <authorList>
            <person name="Zhou Z."/>
            <person name="Liu Y."/>
            <person name="Xu W."/>
            <person name="Pan J."/>
            <person name="Luo Z.H."/>
            <person name="Li M."/>
        </authorList>
    </citation>
    <scope>NUCLEOTIDE SEQUENCE [LARGE SCALE GENOMIC DNA]</scope>
    <source>
        <strain evidence="1">SpSt-876</strain>
    </source>
</reference>
<dbReference type="PANTHER" id="PTHR15811:SF5">
    <property type="entry name" value="MTH938 DOMAIN-CONTAINING PROTEIN"/>
    <property type="match status" value="1"/>
</dbReference>
<gene>
    <name evidence="1" type="ORF">ENW73_06280</name>
</gene>
<name>A0A7C6EB87_UNCW3</name>
<organism evidence="1">
    <name type="scientific">candidate division WOR-3 bacterium</name>
    <dbReference type="NCBI Taxonomy" id="2052148"/>
    <lineage>
        <taxon>Bacteria</taxon>
        <taxon>Bacteria division WOR-3</taxon>
    </lineage>
</organism>
<evidence type="ECO:0000313" key="1">
    <source>
        <dbReference type="EMBL" id="HHS52455.1"/>
    </source>
</evidence>
<dbReference type="InterPro" id="IPR036748">
    <property type="entry name" value="MTH938-like_sf"/>
</dbReference>
<dbReference type="GO" id="GO:0005737">
    <property type="term" value="C:cytoplasm"/>
    <property type="evidence" value="ECO:0007669"/>
    <property type="project" value="TreeGrafter"/>
</dbReference>
<proteinExistence type="predicted"/>
<dbReference type="SUPFAM" id="SSF64076">
    <property type="entry name" value="MTH938-like"/>
    <property type="match status" value="1"/>
</dbReference>
<protein>
    <submittedName>
        <fullName evidence="1">Uncharacterized protein</fullName>
    </submittedName>
</protein>
<sequence>MRVDSTGFGWIQVDNVRYNHDIIIFADGKIKNRYEDFKGDSHTLSREEAEKIIRGNAQVIVVGTGQAGVLSIPEATKEFLKRQGIKLIVEKTPQAIIAFNTITDKKCALFHTTC</sequence>
<dbReference type="InterPro" id="IPR007523">
    <property type="entry name" value="NDUFAF3/AAMDC"/>
</dbReference>
<dbReference type="Gene3D" id="3.40.1230.10">
    <property type="entry name" value="MTH938-like"/>
    <property type="match status" value="1"/>
</dbReference>
<dbReference type="Pfam" id="PF04430">
    <property type="entry name" value="DUF498"/>
    <property type="match status" value="1"/>
</dbReference>
<dbReference type="EMBL" id="DTLI01000150">
    <property type="protein sequence ID" value="HHS52455.1"/>
    <property type="molecule type" value="Genomic_DNA"/>
</dbReference>
<dbReference type="AlphaFoldDB" id="A0A7C6EB87"/>
<comment type="caution">
    <text evidence="1">The sequence shown here is derived from an EMBL/GenBank/DDBJ whole genome shotgun (WGS) entry which is preliminary data.</text>
</comment>
<accession>A0A7C6EB87</accession>
<dbReference type="PANTHER" id="PTHR15811">
    <property type="entry name" value="MTH938 DOMAIN-CONTAINING PROTEIN"/>
    <property type="match status" value="1"/>
</dbReference>